<sequence length="22" mass="2718">MLKLKPKAHFTWRDLSVRFSRT</sequence>
<organism evidence="1">
    <name type="scientific">Tetraselmis sp. GSL018</name>
    <dbReference type="NCBI Taxonomy" id="582737"/>
    <lineage>
        <taxon>Eukaryota</taxon>
        <taxon>Viridiplantae</taxon>
        <taxon>Chlorophyta</taxon>
        <taxon>core chlorophytes</taxon>
        <taxon>Chlorodendrophyceae</taxon>
        <taxon>Chlorodendrales</taxon>
        <taxon>Chlorodendraceae</taxon>
        <taxon>Tetraselmis</taxon>
    </lineage>
</organism>
<evidence type="ECO:0000313" key="1">
    <source>
        <dbReference type="EMBL" id="JAC83902.1"/>
    </source>
</evidence>
<dbReference type="AlphaFoldDB" id="A0A061SFG2"/>
<gene>
    <name evidence="1" type="ORF">TSPGSL018_2229</name>
</gene>
<dbReference type="EMBL" id="GBEZ01001035">
    <property type="protein sequence ID" value="JAC83902.1"/>
    <property type="molecule type" value="Transcribed_RNA"/>
</dbReference>
<protein>
    <submittedName>
        <fullName evidence="1">Uncharacterized protein</fullName>
    </submittedName>
</protein>
<proteinExistence type="predicted"/>
<accession>A0A061SFG2</accession>
<reference evidence="1" key="1">
    <citation type="submission" date="2014-05" db="EMBL/GenBank/DDBJ databases">
        <title>The transcriptome of the halophilic microalga Tetraselmis sp. GSL018 isolated from the Great Salt Lake, Utah.</title>
        <authorList>
            <person name="Jinkerson R.E."/>
            <person name="D'Adamo S."/>
            <person name="Posewitz M.C."/>
        </authorList>
    </citation>
    <scope>NUCLEOTIDE SEQUENCE</scope>
    <source>
        <strain evidence="1">GSL018</strain>
    </source>
</reference>
<name>A0A061SFG2_9CHLO</name>